<feature type="region of interest" description="Disordered" evidence="1">
    <location>
        <begin position="1"/>
        <end position="46"/>
    </location>
</feature>
<evidence type="ECO:0000313" key="3">
    <source>
        <dbReference type="RefSeq" id="XP_013421199.1"/>
    </source>
</evidence>
<gene>
    <name evidence="3" type="primary">LOC106181377</name>
</gene>
<evidence type="ECO:0000256" key="1">
    <source>
        <dbReference type="SAM" id="MobiDB-lite"/>
    </source>
</evidence>
<protein>
    <submittedName>
        <fullName evidence="3">Uncharacterized protein LOC106181377</fullName>
    </submittedName>
</protein>
<dbReference type="OrthoDB" id="5957937at2759"/>
<evidence type="ECO:0000313" key="2">
    <source>
        <dbReference type="Proteomes" id="UP000085678"/>
    </source>
</evidence>
<dbReference type="InParanoid" id="A0A1S3KFG5"/>
<dbReference type="AlphaFoldDB" id="A0A1S3KFG5"/>
<dbReference type="KEGG" id="lak:106181377"/>
<dbReference type="GeneID" id="106181377"/>
<proteinExistence type="predicted"/>
<sequence>MADGKPTGAPAKDEKLSSNGEGMNSDLSDFMKEQYQQQKASGRIAATDAIDEERAAAFYKRAISESSRMNQEIAKSHKKLDDLHVEYGSEIFEQWRQEHAAQVLTSHHAELVEASQPVTQ</sequence>
<feature type="compositionally biased region" description="Polar residues" evidence="1">
    <location>
        <begin position="17"/>
        <end position="27"/>
    </location>
</feature>
<name>A0A1S3KFG5_LINAN</name>
<reference evidence="3" key="1">
    <citation type="submission" date="2025-08" db="UniProtKB">
        <authorList>
            <consortium name="RefSeq"/>
        </authorList>
    </citation>
    <scope>IDENTIFICATION</scope>
    <source>
        <tissue evidence="3">Gonads</tissue>
    </source>
</reference>
<keyword evidence="2" id="KW-1185">Reference proteome</keyword>
<dbReference type="RefSeq" id="XP_013421199.1">
    <property type="nucleotide sequence ID" value="XM_013565745.1"/>
</dbReference>
<dbReference type="Proteomes" id="UP000085678">
    <property type="component" value="Unplaced"/>
</dbReference>
<organism evidence="2 3">
    <name type="scientific">Lingula anatina</name>
    <name type="common">Brachiopod</name>
    <name type="synonym">Lingula unguis</name>
    <dbReference type="NCBI Taxonomy" id="7574"/>
    <lineage>
        <taxon>Eukaryota</taxon>
        <taxon>Metazoa</taxon>
        <taxon>Spiralia</taxon>
        <taxon>Lophotrochozoa</taxon>
        <taxon>Brachiopoda</taxon>
        <taxon>Linguliformea</taxon>
        <taxon>Lingulata</taxon>
        <taxon>Lingulida</taxon>
        <taxon>Linguloidea</taxon>
        <taxon>Lingulidae</taxon>
        <taxon>Lingula</taxon>
    </lineage>
</organism>
<accession>A0A1S3KFG5</accession>